<dbReference type="AlphaFoldDB" id="A0A9P3GMD0"/>
<feature type="signal peptide" evidence="1">
    <location>
        <begin position="1"/>
        <end position="20"/>
    </location>
</feature>
<evidence type="ECO:0000313" key="2">
    <source>
        <dbReference type="EMBL" id="GJE98027.1"/>
    </source>
</evidence>
<keyword evidence="1" id="KW-0732">Signal</keyword>
<protein>
    <submittedName>
        <fullName evidence="2">Uncharacterized protein</fullName>
    </submittedName>
</protein>
<reference evidence="2 3" key="1">
    <citation type="submission" date="2021-08" db="EMBL/GenBank/DDBJ databases">
        <title>Draft Genome Sequence of Phanerochaete sordida strain YK-624.</title>
        <authorList>
            <person name="Mori T."/>
            <person name="Dohra H."/>
            <person name="Suzuki T."/>
            <person name="Kawagishi H."/>
            <person name="Hirai H."/>
        </authorList>
    </citation>
    <scope>NUCLEOTIDE SEQUENCE [LARGE SCALE GENOMIC DNA]</scope>
    <source>
        <strain evidence="2 3">YK-624</strain>
    </source>
</reference>
<dbReference type="Proteomes" id="UP000703269">
    <property type="component" value="Unassembled WGS sequence"/>
</dbReference>
<evidence type="ECO:0000256" key="1">
    <source>
        <dbReference type="SAM" id="SignalP"/>
    </source>
</evidence>
<sequence>MLFVHIFALLAAALAAPGSASPIKRQYNTVTQVDMVAYIDAPPAGTSMATGASTPFALANGWYADCYPVWTPLDIYVLADAPAPEGLNTTYGFSDYLAYIGRYQEINWNSPYVPPDSPPPPPTALMMPALDTAYVGADVYLTVVMNFTECAPDDHIDVGISYVTITYDG</sequence>
<name>A0A9P3GMD0_9APHY</name>
<accession>A0A9P3GMD0</accession>
<feature type="chain" id="PRO_5040467351" evidence="1">
    <location>
        <begin position="21"/>
        <end position="169"/>
    </location>
</feature>
<dbReference type="OrthoDB" id="2769307at2759"/>
<organism evidence="2 3">
    <name type="scientific">Phanerochaete sordida</name>
    <dbReference type="NCBI Taxonomy" id="48140"/>
    <lineage>
        <taxon>Eukaryota</taxon>
        <taxon>Fungi</taxon>
        <taxon>Dikarya</taxon>
        <taxon>Basidiomycota</taxon>
        <taxon>Agaricomycotina</taxon>
        <taxon>Agaricomycetes</taxon>
        <taxon>Polyporales</taxon>
        <taxon>Phanerochaetaceae</taxon>
        <taxon>Phanerochaete</taxon>
    </lineage>
</organism>
<proteinExistence type="predicted"/>
<dbReference type="EMBL" id="BPQB01000080">
    <property type="protein sequence ID" value="GJE98027.1"/>
    <property type="molecule type" value="Genomic_DNA"/>
</dbReference>
<comment type="caution">
    <text evidence="2">The sequence shown here is derived from an EMBL/GenBank/DDBJ whole genome shotgun (WGS) entry which is preliminary data.</text>
</comment>
<evidence type="ECO:0000313" key="3">
    <source>
        <dbReference type="Proteomes" id="UP000703269"/>
    </source>
</evidence>
<gene>
    <name evidence="2" type="ORF">PsYK624_142490</name>
</gene>
<keyword evidence="3" id="KW-1185">Reference proteome</keyword>